<dbReference type="PANTHER" id="PTHR22948:SF29">
    <property type="entry name" value="FI02030P-RELATED"/>
    <property type="match status" value="1"/>
</dbReference>
<feature type="compositionally biased region" description="Polar residues" evidence="2">
    <location>
        <begin position="451"/>
        <end position="466"/>
    </location>
</feature>
<reference evidence="5" key="2">
    <citation type="submission" date="2023-03" db="EMBL/GenBank/DDBJ databases">
        <authorList>
            <person name="Inwood S.N."/>
            <person name="Skelly J.G."/>
            <person name="Guhlin J."/>
            <person name="Harrop T.W.R."/>
            <person name="Goldson S.G."/>
            <person name="Dearden P.K."/>
        </authorList>
    </citation>
    <scope>NUCLEOTIDE SEQUENCE</scope>
    <source>
        <strain evidence="5">Lincoln</strain>
        <tissue evidence="5">Whole body</tissue>
    </source>
</reference>
<evidence type="ECO:0000256" key="1">
    <source>
        <dbReference type="PROSITE-ProRule" id="PRU00117"/>
    </source>
</evidence>
<dbReference type="PANTHER" id="PTHR22948">
    <property type="entry name" value="TUDOR DOMAIN CONTAINING PROTEIN"/>
    <property type="match status" value="1"/>
</dbReference>
<dbReference type="SMART" id="SM00322">
    <property type="entry name" value="KH"/>
    <property type="match status" value="2"/>
</dbReference>
<dbReference type="GO" id="GO:0030719">
    <property type="term" value="P:P granule organization"/>
    <property type="evidence" value="ECO:0007669"/>
    <property type="project" value="TreeGrafter"/>
</dbReference>
<comment type="caution">
    <text evidence="5">The sequence shown here is derived from an EMBL/GenBank/DDBJ whole genome shotgun (WGS) entry which is preliminary data.</text>
</comment>
<evidence type="ECO:0000256" key="3">
    <source>
        <dbReference type="SAM" id="Phobius"/>
    </source>
</evidence>
<dbReference type="SUPFAM" id="SSF54791">
    <property type="entry name" value="Eukaryotic type KH-domain (KH-domain type I)"/>
    <property type="match status" value="2"/>
</dbReference>
<dbReference type="SUPFAM" id="SSF63748">
    <property type="entry name" value="Tudor/PWWP/MBT"/>
    <property type="match status" value="1"/>
</dbReference>
<dbReference type="Proteomes" id="UP001168972">
    <property type="component" value="Unassembled WGS sequence"/>
</dbReference>
<keyword evidence="3" id="KW-1133">Transmembrane helix</keyword>
<dbReference type="GO" id="GO:0007283">
    <property type="term" value="P:spermatogenesis"/>
    <property type="evidence" value="ECO:0007669"/>
    <property type="project" value="TreeGrafter"/>
</dbReference>
<feature type="transmembrane region" description="Helical" evidence="3">
    <location>
        <begin position="12"/>
        <end position="30"/>
    </location>
</feature>
<dbReference type="FunFam" id="2.30.30.140:FF:000018">
    <property type="entry name" value="Serine/threonine-protein kinase 31"/>
    <property type="match status" value="1"/>
</dbReference>
<dbReference type="PROSITE" id="PS50304">
    <property type="entry name" value="TUDOR"/>
    <property type="match status" value="1"/>
</dbReference>
<dbReference type="GO" id="GO:0003723">
    <property type="term" value="F:RNA binding"/>
    <property type="evidence" value="ECO:0007669"/>
    <property type="project" value="UniProtKB-UniRule"/>
</dbReference>
<dbReference type="Gene3D" id="2.40.50.90">
    <property type="match status" value="1"/>
</dbReference>
<organism evidence="5 6">
    <name type="scientific">Microctonus hyperodae</name>
    <name type="common">Parasitoid wasp</name>
    <dbReference type="NCBI Taxonomy" id="165561"/>
    <lineage>
        <taxon>Eukaryota</taxon>
        <taxon>Metazoa</taxon>
        <taxon>Ecdysozoa</taxon>
        <taxon>Arthropoda</taxon>
        <taxon>Hexapoda</taxon>
        <taxon>Insecta</taxon>
        <taxon>Pterygota</taxon>
        <taxon>Neoptera</taxon>
        <taxon>Endopterygota</taxon>
        <taxon>Hymenoptera</taxon>
        <taxon>Apocrita</taxon>
        <taxon>Ichneumonoidea</taxon>
        <taxon>Braconidae</taxon>
        <taxon>Euphorinae</taxon>
        <taxon>Microctonus</taxon>
    </lineage>
</organism>
<dbReference type="Pfam" id="PF00567">
    <property type="entry name" value="TUDOR"/>
    <property type="match status" value="1"/>
</dbReference>
<gene>
    <name evidence="5" type="ORF">PV327_005324</name>
</gene>
<dbReference type="Gene3D" id="2.30.30.140">
    <property type="match status" value="1"/>
</dbReference>
<protein>
    <recommendedName>
        <fullName evidence="4">Tudor domain-containing protein</fullName>
    </recommendedName>
</protein>
<dbReference type="InterPro" id="IPR002999">
    <property type="entry name" value="Tudor"/>
</dbReference>
<dbReference type="CDD" id="cd00105">
    <property type="entry name" value="KH-I"/>
    <property type="match status" value="1"/>
</dbReference>
<evidence type="ECO:0000313" key="6">
    <source>
        <dbReference type="Proteomes" id="UP001168972"/>
    </source>
</evidence>
<dbReference type="Pfam" id="PF00013">
    <property type="entry name" value="KH_1"/>
    <property type="match status" value="2"/>
</dbReference>
<proteinExistence type="predicted"/>
<dbReference type="GO" id="GO:0034587">
    <property type="term" value="P:piRNA processing"/>
    <property type="evidence" value="ECO:0007669"/>
    <property type="project" value="TreeGrafter"/>
</dbReference>
<dbReference type="InterPro" id="IPR036612">
    <property type="entry name" value="KH_dom_type_1_sf"/>
</dbReference>
<feature type="compositionally biased region" description="Low complexity" evidence="2">
    <location>
        <begin position="467"/>
        <end position="481"/>
    </location>
</feature>
<dbReference type="EMBL" id="JAQQBR010000003">
    <property type="protein sequence ID" value="KAK0179586.1"/>
    <property type="molecule type" value="Genomic_DNA"/>
</dbReference>
<dbReference type="PROSITE" id="PS50084">
    <property type="entry name" value="KH_TYPE_1"/>
    <property type="match status" value="2"/>
</dbReference>
<keyword evidence="6" id="KW-1185">Reference proteome</keyword>
<dbReference type="SMART" id="SM00333">
    <property type="entry name" value="TUDOR"/>
    <property type="match status" value="1"/>
</dbReference>
<dbReference type="GO" id="GO:0005739">
    <property type="term" value="C:mitochondrion"/>
    <property type="evidence" value="ECO:0007669"/>
    <property type="project" value="UniProtKB-ARBA"/>
</dbReference>
<keyword evidence="3" id="KW-0472">Membrane</keyword>
<feature type="region of interest" description="Disordered" evidence="2">
    <location>
        <begin position="451"/>
        <end position="493"/>
    </location>
</feature>
<keyword evidence="1" id="KW-0694">RNA-binding</keyword>
<evidence type="ECO:0000259" key="4">
    <source>
        <dbReference type="PROSITE" id="PS50304"/>
    </source>
</evidence>
<dbReference type="AlphaFoldDB" id="A0AA39G1J5"/>
<accession>A0AA39G1J5</accession>
<feature type="domain" description="Tudor" evidence="4">
    <location>
        <begin position="293"/>
        <end position="352"/>
    </location>
</feature>
<dbReference type="InterPro" id="IPR035437">
    <property type="entry name" value="SNase_OB-fold_sf"/>
</dbReference>
<evidence type="ECO:0000256" key="2">
    <source>
        <dbReference type="SAM" id="MobiDB-lite"/>
    </source>
</evidence>
<feature type="region of interest" description="Disordered" evidence="2">
    <location>
        <begin position="543"/>
        <end position="586"/>
    </location>
</feature>
<dbReference type="GO" id="GO:0043186">
    <property type="term" value="C:P granule"/>
    <property type="evidence" value="ECO:0007669"/>
    <property type="project" value="TreeGrafter"/>
</dbReference>
<name>A0AA39G1J5_MICHY</name>
<dbReference type="InterPro" id="IPR050621">
    <property type="entry name" value="Tudor_domain_containing"/>
</dbReference>
<feature type="compositionally biased region" description="Polar residues" evidence="2">
    <location>
        <begin position="549"/>
        <end position="568"/>
    </location>
</feature>
<dbReference type="InterPro" id="IPR004087">
    <property type="entry name" value="KH_dom"/>
</dbReference>
<sequence length="586" mass="65656">MGWAAKQLTLPLLIGVSLTGVCVGLYYFLFKKEDKNERKTLILKDKKDHVIELKVSKQHVPAVIGRGGSTIKDIEEKTSTRIRFSNDDITTSERICFIKGTFECTKLAEAMVKSIIENQPIIETYEMFIPQRVRSALLADRGEIIHAIQASTQAKIILEKGYSDNADDKRRIIIKGSAEQIAGALYHIEDMVREFNNTREKLEVGQSTRSARGKILPRNNTPIANKTALQVQSEESLIIHEGTMEVYVSAIYNPNQFWVQVVGPGILALDELVANMTAYYNNEENRELHSLKNVAIGQVVAAKFSFDNRWYRAEVNSFVDNGQYEVFFVDYGDHDVMNLTDILELRTDFLSVRLQAIECSLANVKPKNDEWSQEVSDRFSDLCWCAQWKIITAKVRGYKERSVGQGKCRREGSPIPCVDLFDKNDNQDINIGMQLVIENLAVADEGTCSSGSSTLPLSKNSIDNTESPLSSSSSVTAPVVPEDLISPDNATSAKTPTRIIEEIDLTTPKKVTKSVIEEIDLVSPKHNHTREFIEGEIKMNIHENGSGDHGQNNDEFPTTTQWRKSSNIMPGGDESDHDNSDEFEIG</sequence>
<dbReference type="InterPro" id="IPR004088">
    <property type="entry name" value="KH_dom_type_1"/>
</dbReference>
<feature type="compositionally biased region" description="Acidic residues" evidence="2">
    <location>
        <begin position="573"/>
        <end position="586"/>
    </location>
</feature>
<keyword evidence="3" id="KW-0812">Transmembrane</keyword>
<reference evidence="5" key="1">
    <citation type="journal article" date="2023" name="bioRxiv">
        <title>Scaffold-level genome assemblies of two parasitoid biocontrol wasps reveal the parthenogenesis mechanism and an associated novel virus.</title>
        <authorList>
            <person name="Inwood S."/>
            <person name="Skelly J."/>
            <person name="Guhlin J."/>
            <person name="Harrop T."/>
            <person name="Goldson S."/>
            <person name="Dearden P."/>
        </authorList>
    </citation>
    <scope>NUCLEOTIDE SEQUENCE</scope>
    <source>
        <strain evidence="5">Lincoln</strain>
        <tissue evidence="5">Whole body</tissue>
    </source>
</reference>
<dbReference type="Gene3D" id="3.30.1370.10">
    <property type="entry name" value="K Homology domain, type 1"/>
    <property type="match status" value="2"/>
</dbReference>
<evidence type="ECO:0000313" key="5">
    <source>
        <dbReference type="EMBL" id="KAK0179586.1"/>
    </source>
</evidence>